<evidence type="ECO:0000256" key="5">
    <source>
        <dbReference type="SAM" id="Phobius"/>
    </source>
</evidence>
<keyword evidence="8" id="KW-1185">Reference proteome</keyword>
<feature type="transmembrane region" description="Helical" evidence="5">
    <location>
        <begin position="75"/>
        <end position="95"/>
    </location>
</feature>
<keyword evidence="2 5" id="KW-0812">Transmembrane</keyword>
<feature type="transmembrane region" description="Helical" evidence="5">
    <location>
        <begin position="41"/>
        <end position="63"/>
    </location>
</feature>
<keyword evidence="4 5" id="KW-0472">Membrane</keyword>
<dbReference type="Proteomes" id="UP000295361">
    <property type="component" value="Unassembled WGS sequence"/>
</dbReference>
<evidence type="ECO:0000259" key="6">
    <source>
        <dbReference type="Pfam" id="PF13664"/>
    </source>
</evidence>
<name>A0A4R6QT66_9BURK</name>
<dbReference type="AlphaFoldDB" id="A0A4R6QT66"/>
<dbReference type="InParanoid" id="A0A4R6QT66"/>
<dbReference type="GO" id="GO:0016020">
    <property type="term" value="C:membrane"/>
    <property type="evidence" value="ECO:0007669"/>
    <property type="project" value="UniProtKB-SubCell"/>
</dbReference>
<feature type="transmembrane region" description="Helical" evidence="5">
    <location>
        <begin position="115"/>
        <end position="135"/>
    </location>
</feature>
<evidence type="ECO:0000256" key="3">
    <source>
        <dbReference type="ARBA" id="ARBA00022989"/>
    </source>
</evidence>
<evidence type="ECO:0000256" key="2">
    <source>
        <dbReference type="ARBA" id="ARBA00022692"/>
    </source>
</evidence>
<evidence type="ECO:0000256" key="4">
    <source>
        <dbReference type="ARBA" id="ARBA00023136"/>
    </source>
</evidence>
<protein>
    <submittedName>
        <fullName evidence="7">Uncharacterized protein DUF4149</fullName>
    </submittedName>
</protein>
<evidence type="ECO:0000313" key="7">
    <source>
        <dbReference type="EMBL" id="TDP74551.1"/>
    </source>
</evidence>
<gene>
    <name evidence="7" type="ORF">DES47_101612</name>
</gene>
<organism evidence="7 8">
    <name type="scientific">Roseateles toxinivorans</name>
    <dbReference type="NCBI Taxonomy" id="270368"/>
    <lineage>
        <taxon>Bacteria</taxon>
        <taxon>Pseudomonadati</taxon>
        <taxon>Pseudomonadota</taxon>
        <taxon>Betaproteobacteria</taxon>
        <taxon>Burkholderiales</taxon>
        <taxon>Sphaerotilaceae</taxon>
        <taxon>Roseateles</taxon>
    </lineage>
</organism>
<sequence>MLLRRLRGLLSAVWLGIVICVGAFAAPAAFAVLERPDAGRFVGRLFAMEAAASLALAMLLILIERRLTRDEPKVVTAEFLLAAGALFCTVAGYYALQPQMDAARAGQGSLSFGALHAMSSGFFAFKGLLLITLAWRASALRPTAPERSTS</sequence>
<reference evidence="7 8" key="1">
    <citation type="submission" date="2019-03" db="EMBL/GenBank/DDBJ databases">
        <title>Genomic Encyclopedia of Type Strains, Phase IV (KMG-IV): sequencing the most valuable type-strain genomes for metagenomic binning, comparative biology and taxonomic classification.</title>
        <authorList>
            <person name="Goeker M."/>
        </authorList>
    </citation>
    <scope>NUCLEOTIDE SEQUENCE [LARGE SCALE GENOMIC DNA]</scope>
    <source>
        <strain evidence="7 8">DSM 16998</strain>
    </source>
</reference>
<evidence type="ECO:0000256" key="1">
    <source>
        <dbReference type="ARBA" id="ARBA00004370"/>
    </source>
</evidence>
<dbReference type="Pfam" id="PF13664">
    <property type="entry name" value="DUF4149"/>
    <property type="match status" value="1"/>
</dbReference>
<feature type="domain" description="TMEM205-like" evidence="6">
    <location>
        <begin position="9"/>
        <end position="105"/>
    </location>
</feature>
<dbReference type="RefSeq" id="WP_166651823.1">
    <property type="nucleotide sequence ID" value="NZ_SNXS01000001.1"/>
</dbReference>
<accession>A0A4R6QT66</accession>
<dbReference type="InterPro" id="IPR025423">
    <property type="entry name" value="TMEM205-like"/>
</dbReference>
<comment type="caution">
    <text evidence="7">The sequence shown here is derived from an EMBL/GenBank/DDBJ whole genome shotgun (WGS) entry which is preliminary data.</text>
</comment>
<dbReference type="EMBL" id="SNXS01000001">
    <property type="protein sequence ID" value="TDP74551.1"/>
    <property type="molecule type" value="Genomic_DNA"/>
</dbReference>
<comment type="subcellular location">
    <subcellularLocation>
        <location evidence="1">Membrane</location>
    </subcellularLocation>
</comment>
<keyword evidence="3 5" id="KW-1133">Transmembrane helix</keyword>
<proteinExistence type="predicted"/>
<evidence type="ECO:0000313" key="8">
    <source>
        <dbReference type="Proteomes" id="UP000295361"/>
    </source>
</evidence>